<keyword evidence="2" id="KW-1185">Reference proteome</keyword>
<reference evidence="1 2" key="1">
    <citation type="submission" date="2023-06" db="EMBL/GenBank/DDBJ databases">
        <authorList>
            <person name="Oyuntsetseg B."/>
            <person name="Kim S.B."/>
        </authorList>
    </citation>
    <scope>NUCLEOTIDE SEQUENCE [LARGE SCALE GENOMIC DNA]</scope>
    <source>
        <strain evidence="1 2">4-36</strain>
    </source>
</reference>
<dbReference type="KEGG" id="amog:QRX60_51050"/>
<accession>A0A9Y2JP68</accession>
<dbReference type="EMBL" id="CP127295">
    <property type="protein sequence ID" value="WIY02231.1"/>
    <property type="molecule type" value="Genomic_DNA"/>
</dbReference>
<evidence type="ECO:0000313" key="1">
    <source>
        <dbReference type="EMBL" id="WIY02231.1"/>
    </source>
</evidence>
<protein>
    <submittedName>
        <fullName evidence="1">DUF2855 family protein</fullName>
    </submittedName>
</protein>
<organism evidence="1 2">
    <name type="scientific">Amycolatopsis mongoliensis</name>
    <dbReference type="NCBI Taxonomy" id="715475"/>
    <lineage>
        <taxon>Bacteria</taxon>
        <taxon>Bacillati</taxon>
        <taxon>Actinomycetota</taxon>
        <taxon>Actinomycetes</taxon>
        <taxon>Pseudonocardiales</taxon>
        <taxon>Pseudonocardiaceae</taxon>
        <taxon>Amycolatopsis</taxon>
    </lineage>
</organism>
<dbReference type="Proteomes" id="UP001239397">
    <property type="component" value="Chromosome"/>
</dbReference>
<dbReference type="RefSeq" id="WP_285998660.1">
    <property type="nucleotide sequence ID" value="NZ_CP127295.1"/>
</dbReference>
<dbReference type="InterPro" id="IPR021276">
    <property type="entry name" value="DUF2855"/>
</dbReference>
<proteinExistence type="predicted"/>
<dbReference type="Pfam" id="PF11017">
    <property type="entry name" value="DUF2855"/>
    <property type="match status" value="1"/>
</dbReference>
<gene>
    <name evidence="1" type="ORF">QRX60_51050</name>
</gene>
<sequence length="147" mass="16192">MGFVRVTRSNHPGYAAGDRFFAYAPSSSHHVVRPRPPGRGFLDTAPGRHFAHPWYRTFRPAGPADHRGDRRTLLRRVHPASFPVGDFVTGRAGDGELTVVTSASSKVGIGIAHRLRSNANVHTVGLTSDGDSGFHRLRRLRRGGHRR</sequence>
<name>A0A9Y2JP68_9PSEU</name>
<dbReference type="AlphaFoldDB" id="A0A9Y2JP68"/>
<evidence type="ECO:0000313" key="2">
    <source>
        <dbReference type="Proteomes" id="UP001239397"/>
    </source>
</evidence>